<evidence type="ECO:0000259" key="1">
    <source>
        <dbReference type="SMART" id="SM00507"/>
    </source>
</evidence>
<dbReference type="SMART" id="SM00507">
    <property type="entry name" value="HNHc"/>
    <property type="match status" value="1"/>
</dbReference>
<dbReference type="GO" id="GO:0004519">
    <property type="term" value="F:endonuclease activity"/>
    <property type="evidence" value="ECO:0007669"/>
    <property type="project" value="UniProtKB-KW"/>
</dbReference>
<reference evidence="2 3" key="1">
    <citation type="submission" date="2020-11" db="EMBL/GenBank/DDBJ databases">
        <title>Corynebacterium sp. ZJ-599.</title>
        <authorList>
            <person name="Zhou J."/>
        </authorList>
    </citation>
    <scope>NUCLEOTIDE SEQUENCE [LARGE SCALE GENOMIC DNA]</scope>
    <source>
        <strain evidence="2 3">ZJ-599</strain>
    </source>
</reference>
<dbReference type="Proteomes" id="UP000594681">
    <property type="component" value="Chromosome"/>
</dbReference>
<dbReference type="InterPro" id="IPR002711">
    <property type="entry name" value="HNH"/>
</dbReference>
<dbReference type="RefSeq" id="WP_165007370.1">
    <property type="nucleotide sequence ID" value="NZ_CP064954.1"/>
</dbReference>
<keyword evidence="2" id="KW-0378">Hydrolase</keyword>
<gene>
    <name evidence="2" type="ORF">G7Y31_10640</name>
</gene>
<protein>
    <submittedName>
        <fullName evidence="2">HNH endonuclease</fullName>
    </submittedName>
</protein>
<name>A0A7T0KDS9_9CORY</name>
<keyword evidence="2" id="KW-0255">Endonuclease</keyword>
<feature type="domain" description="HNH nuclease" evidence="1">
    <location>
        <begin position="324"/>
        <end position="376"/>
    </location>
</feature>
<dbReference type="Gene3D" id="1.10.30.50">
    <property type="match status" value="1"/>
</dbReference>
<dbReference type="Pfam" id="PF01844">
    <property type="entry name" value="HNH"/>
    <property type="match status" value="1"/>
</dbReference>
<dbReference type="GO" id="GO:0003676">
    <property type="term" value="F:nucleic acid binding"/>
    <property type="evidence" value="ECO:0007669"/>
    <property type="project" value="InterPro"/>
</dbReference>
<dbReference type="EMBL" id="CP064954">
    <property type="protein sequence ID" value="QPK78953.1"/>
    <property type="molecule type" value="Genomic_DNA"/>
</dbReference>
<organism evidence="2 3">
    <name type="scientific">Corynebacterium lizhenjunii</name>
    <dbReference type="NCBI Taxonomy" id="2709394"/>
    <lineage>
        <taxon>Bacteria</taxon>
        <taxon>Bacillati</taxon>
        <taxon>Actinomycetota</taxon>
        <taxon>Actinomycetes</taxon>
        <taxon>Mycobacteriales</taxon>
        <taxon>Corynebacteriaceae</taxon>
        <taxon>Corynebacterium</taxon>
    </lineage>
</organism>
<evidence type="ECO:0000313" key="2">
    <source>
        <dbReference type="EMBL" id="QPK78953.1"/>
    </source>
</evidence>
<keyword evidence="3" id="KW-1185">Reference proteome</keyword>
<dbReference type="AlphaFoldDB" id="A0A7T0KDS9"/>
<keyword evidence="2" id="KW-0540">Nuclease</keyword>
<dbReference type="GO" id="GO:0008270">
    <property type="term" value="F:zinc ion binding"/>
    <property type="evidence" value="ECO:0007669"/>
    <property type="project" value="InterPro"/>
</dbReference>
<evidence type="ECO:0000313" key="3">
    <source>
        <dbReference type="Proteomes" id="UP000594681"/>
    </source>
</evidence>
<dbReference type="KEGG" id="cliz:G7Y31_10640"/>
<proteinExistence type="predicted"/>
<dbReference type="CDD" id="cd00085">
    <property type="entry name" value="HNHc"/>
    <property type="match status" value="1"/>
</dbReference>
<sequence>MNLDTFLAAHGTAIDHLALAAGCSAADLAARGASPQAASHIEHLYGVYYTGTSFTGRRRRSITAARTQGHGLFELMLIEDYVAKVGTTKREQRSWLLREELCATPSAKIDKVAKKRLATWRKPRAQPQPKATLTRHANGNATLTITGRDVEFTEVFNSIDQNSPDQSFLDLTRGKGGLSQTHYHAQVVVQLDDFAALHGRAQAAACTAANESAGATSESTGAPGAVRSVHANATDAAGVDAFPGAGEGACAPGADVGADAGAGGYAAEGNPSDADVIVRATNGVRMSGAELLQRVFLDRGMIALVSREHGPLDLYRFERFASDKQRALLAAEGPGCNWLHCNVAFDKCQIHHLTPWVAGGQTNIRNLAVLCEYHNGVNEDSPPGGIPQSRGRMVRVKGRVAWQGPGGGPPVPTSPTN</sequence>
<accession>A0A7T0KDS9</accession>
<dbReference type="InterPro" id="IPR003615">
    <property type="entry name" value="HNH_nuc"/>
</dbReference>